<reference evidence="7" key="1">
    <citation type="submission" date="2012-12" db="EMBL/GenBank/DDBJ databases">
        <authorList>
            <person name="Hellsten U."/>
            <person name="Grimwood J."/>
            <person name="Chapman J.A."/>
            <person name="Shapiro H."/>
            <person name="Aerts A."/>
            <person name="Otillar R.P."/>
            <person name="Terry A.Y."/>
            <person name="Boore J.L."/>
            <person name="Simakov O."/>
            <person name="Marletaz F."/>
            <person name="Cho S.-J."/>
            <person name="Edsinger-Gonzales E."/>
            <person name="Havlak P."/>
            <person name="Kuo D.-H."/>
            <person name="Larsson T."/>
            <person name="Lv J."/>
            <person name="Arendt D."/>
            <person name="Savage R."/>
            <person name="Osoegawa K."/>
            <person name="de Jong P."/>
            <person name="Lindberg D.R."/>
            <person name="Seaver E.C."/>
            <person name="Weisblat D.A."/>
            <person name="Putnam N.H."/>
            <person name="Grigoriev I.V."/>
            <person name="Rokhsar D.S."/>
        </authorList>
    </citation>
    <scope>NUCLEOTIDE SEQUENCE</scope>
</reference>
<dbReference type="EnsemblMetazoa" id="HelroT190886">
    <property type="protein sequence ID" value="HelroP190886"/>
    <property type="gene ID" value="HelroG190886"/>
</dbReference>
<reference evidence="5 7" key="2">
    <citation type="journal article" date="2013" name="Nature">
        <title>Insights into bilaterian evolution from three spiralian genomes.</title>
        <authorList>
            <person name="Simakov O."/>
            <person name="Marletaz F."/>
            <person name="Cho S.J."/>
            <person name="Edsinger-Gonzales E."/>
            <person name="Havlak P."/>
            <person name="Hellsten U."/>
            <person name="Kuo D.H."/>
            <person name="Larsson T."/>
            <person name="Lv J."/>
            <person name="Arendt D."/>
            <person name="Savage R."/>
            <person name="Osoegawa K."/>
            <person name="de Jong P."/>
            <person name="Grimwood J."/>
            <person name="Chapman J.A."/>
            <person name="Shapiro H."/>
            <person name="Aerts A."/>
            <person name="Otillar R.P."/>
            <person name="Terry A.Y."/>
            <person name="Boore J.L."/>
            <person name="Grigoriev I.V."/>
            <person name="Lindberg D.R."/>
            <person name="Seaver E.C."/>
            <person name="Weisblat D.A."/>
            <person name="Putnam N.H."/>
            <person name="Rokhsar D.S."/>
        </authorList>
    </citation>
    <scope>NUCLEOTIDE SEQUENCE</scope>
</reference>
<dbReference type="PANTHER" id="PTHR24369:SF211">
    <property type="entry name" value="LEUCINE-RICH REPEAT-CONTAINING PROTEIN 15-LIKE"/>
    <property type="match status" value="1"/>
</dbReference>
<sequence length="896" mass="101625">MGCHNINANNNNCYNTSNNNNSRNMCNSKSDYNASIKNTAKSSPEKLTSSSSQNSVLSSKLSLLLPLLLQLLLLLLNLPCASSCIVSTICICEYMSGITMKISCHGRNLRTMPDLTLTGESIIGEISLQQNFLTEVPANSFKETGTRKIDLSDNPLRNIKPNAFAGLDGSLVELVLGKKDEQFDLDFGGLFIENLTNLETLTLNYFKRTNLQSGIFRNLNKLKYLSITYGKLQSIDASSFEGLNNCLEQLDLTWNDLEAVPSATLKPLKNLKILNLNYNKIHYIQKSAFENNRKLKELHLSYLGQLSFETGVFTRVEDSLELLTLNKNTLTYNSFTIIKELENLLSLEITSNSLRTINNLLDGSLAKLTTLKADDNNIERLKDEIGNKLTSSTLKYLSLNKNPSLVIEKDSFTDLPSLQTLSLKNIKDIELTEDTFSSQVTSLIKLELSGIKFEESYWTAFHNLKSLEELFLTSSKIDRIPDFAFRGTPSVKLLYLDENNIRNVTQRTFTGLENSLVELSMPFNKITSIEECVFREFKSLNVLKLRIENNSLYCNCDFLWLYEKIKYFLNDEREEMKRRNYNKNASIARYLTWHCANLGINFVALEDRHFSNCSNLPPVLCENFFNKTSSTESPDLLIDISIEQITSKSLLVKWLSNISPNIIGYRLKCRYSDDDASPDVLNVQLPSDTSEYLVEPLNSNTAYKISLTPLLPNGNDDSTKTVEKSITTLTWEEMHKAEIIGASVGGVLAILLLIFVIFCVCLAKQNRLNRPKVEVTDHSRRYVKSIDYSTSTARRQPAPTEMRESRQVLEEKIDSDPADVIKSTLQSMTDEEKFKLASLLTSSRNSLDALDDNRTSVYDKERRKREYGRFVSSGKHIYEEIPNAEVYDEINEDKIV</sequence>
<dbReference type="Gene3D" id="2.60.40.10">
    <property type="entry name" value="Immunoglobulins"/>
    <property type="match status" value="1"/>
</dbReference>
<evidence type="ECO:0000313" key="5">
    <source>
        <dbReference type="EMBL" id="ESO08096.1"/>
    </source>
</evidence>
<protein>
    <recommendedName>
        <fullName evidence="4">Fibronectin type-III domain-containing protein</fullName>
    </recommendedName>
</protein>
<dbReference type="SUPFAM" id="SSF49265">
    <property type="entry name" value="Fibronectin type III"/>
    <property type="match status" value="1"/>
</dbReference>
<dbReference type="EMBL" id="AMQM01003400">
    <property type="status" value="NOT_ANNOTATED_CDS"/>
    <property type="molecule type" value="Genomic_DNA"/>
</dbReference>
<keyword evidence="3" id="KW-1133">Transmembrane helix</keyword>
<feature type="domain" description="Fibronectin type-III" evidence="4">
    <location>
        <begin position="633"/>
        <end position="733"/>
    </location>
</feature>
<dbReference type="InterPro" id="IPR032675">
    <property type="entry name" value="LRR_dom_sf"/>
</dbReference>
<dbReference type="InterPro" id="IPR003591">
    <property type="entry name" value="Leu-rich_rpt_typical-subtyp"/>
</dbReference>
<keyword evidence="3" id="KW-0812">Transmembrane</keyword>
<accession>T1FSE1</accession>
<evidence type="ECO:0000313" key="6">
    <source>
        <dbReference type="EnsemblMetazoa" id="HelroP190886"/>
    </source>
</evidence>
<dbReference type="InterPro" id="IPR036116">
    <property type="entry name" value="FN3_sf"/>
</dbReference>
<proteinExistence type="predicted"/>
<dbReference type="Proteomes" id="UP000015101">
    <property type="component" value="Unassembled WGS sequence"/>
</dbReference>
<dbReference type="SMART" id="SM00369">
    <property type="entry name" value="LRR_TYP"/>
    <property type="match status" value="10"/>
</dbReference>
<gene>
    <name evidence="6" type="primary">20211738</name>
    <name evidence="5" type="ORF">HELRODRAFT_190886</name>
</gene>
<feature type="transmembrane region" description="Helical" evidence="3">
    <location>
        <begin position="739"/>
        <end position="763"/>
    </location>
</feature>
<dbReference type="InParanoid" id="T1FSE1"/>
<dbReference type="InterPro" id="IPR013783">
    <property type="entry name" value="Ig-like_fold"/>
</dbReference>
<name>T1FSE1_HELRO</name>
<dbReference type="Gene3D" id="3.80.10.10">
    <property type="entry name" value="Ribonuclease Inhibitor"/>
    <property type="match status" value="3"/>
</dbReference>
<dbReference type="GeneID" id="20211738"/>
<dbReference type="PROSITE" id="PS50853">
    <property type="entry name" value="FN3"/>
    <property type="match status" value="1"/>
</dbReference>
<dbReference type="InterPro" id="IPR001611">
    <property type="entry name" value="Leu-rich_rpt"/>
</dbReference>
<evidence type="ECO:0000256" key="3">
    <source>
        <dbReference type="SAM" id="Phobius"/>
    </source>
</evidence>
<evidence type="ECO:0000259" key="4">
    <source>
        <dbReference type="PROSITE" id="PS50853"/>
    </source>
</evidence>
<dbReference type="eggNOG" id="KOG0619">
    <property type="taxonomic scope" value="Eukaryota"/>
</dbReference>
<keyword evidence="2" id="KW-0677">Repeat</keyword>
<keyword evidence="7" id="KW-1185">Reference proteome</keyword>
<evidence type="ECO:0000313" key="7">
    <source>
        <dbReference type="Proteomes" id="UP000015101"/>
    </source>
</evidence>
<evidence type="ECO:0000256" key="2">
    <source>
        <dbReference type="ARBA" id="ARBA00022737"/>
    </source>
</evidence>
<dbReference type="InterPro" id="IPR003961">
    <property type="entry name" value="FN3_dom"/>
</dbReference>
<organism evidence="6 7">
    <name type="scientific">Helobdella robusta</name>
    <name type="common">Californian leech</name>
    <dbReference type="NCBI Taxonomy" id="6412"/>
    <lineage>
        <taxon>Eukaryota</taxon>
        <taxon>Metazoa</taxon>
        <taxon>Spiralia</taxon>
        <taxon>Lophotrochozoa</taxon>
        <taxon>Annelida</taxon>
        <taxon>Clitellata</taxon>
        <taxon>Hirudinea</taxon>
        <taxon>Rhynchobdellida</taxon>
        <taxon>Glossiphoniidae</taxon>
        <taxon>Helobdella</taxon>
    </lineage>
</organism>
<dbReference type="OrthoDB" id="6106327at2759"/>
<keyword evidence="1" id="KW-0433">Leucine-rich repeat</keyword>
<dbReference type="AlphaFoldDB" id="T1FSE1"/>
<dbReference type="InterPro" id="IPR050541">
    <property type="entry name" value="LRR_TM_domain-containing"/>
</dbReference>
<dbReference type="PANTHER" id="PTHR24369">
    <property type="entry name" value="ANTIGEN BSP, PUTATIVE-RELATED"/>
    <property type="match status" value="1"/>
</dbReference>
<dbReference type="Pfam" id="PF13855">
    <property type="entry name" value="LRR_8"/>
    <property type="match status" value="2"/>
</dbReference>
<evidence type="ECO:0000256" key="1">
    <source>
        <dbReference type="ARBA" id="ARBA00022614"/>
    </source>
</evidence>
<reference evidence="6" key="3">
    <citation type="submission" date="2015-06" db="UniProtKB">
        <authorList>
            <consortium name="EnsemblMetazoa"/>
        </authorList>
    </citation>
    <scope>IDENTIFICATION</scope>
</reference>
<dbReference type="PROSITE" id="PS51450">
    <property type="entry name" value="LRR"/>
    <property type="match status" value="1"/>
</dbReference>
<dbReference type="CTD" id="20211738"/>
<dbReference type="OMA" id="TICICEY"/>
<dbReference type="STRING" id="6412.T1FSE1"/>
<dbReference type="HOGENOM" id="CLU_322958_0_0_1"/>
<keyword evidence="3" id="KW-0472">Membrane</keyword>
<dbReference type="SUPFAM" id="SSF52058">
    <property type="entry name" value="L domain-like"/>
    <property type="match status" value="2"/>
</dbReference>
<dbReference type="RefSeq" id="XP_009013885.1">
    <property type="nucleotide sequence ID" value="XM_009015637.1"/>
</dbReference>
<dbReference type="KEGG" id="hro:HELRODRAFT_190886"/>
<dbReference type="EMBL" id="KB096134">
    <property type="protein sequence ID" value="ESO08096.1"/>
    <property type="molecule type" value="Genomic_DNA"/>
</dbReference>